<evidence type="ECO:0000256" key="2">
    <source>
        <dbReference type="ARBA" id="ARBA00005466"/>
    </source>
</evidence>
<dbReference type="PANTHER" id="PTHR42973:SF39">
    <property type="entry name" value="FAD-BINDING PCMH-TYPE DOMAIN-CONTAINING PROTEIN"/>
    <property type="match status" value="1"/>
</dbReference>
<comment type="similarity">
    <text evidence="2">Belongs to the oxygen-dependent FAD-linked oxidoreductase family.</text>
</comment>
<dbReference type="OrthoDB" id="407275at2759"/>
<dbReference type="InterPro" id="IPR036318">
    <property type="entry name" value="FAD-bd_PCMH-like_sf"/>
</dbReference>
<evidence type="ECO:0000256" key="5">
    <source>
        <dbReference type="ARBA" id="ARBA00023002"/>
    </source>
</evidence>
<dbReference type="AlphaFoldDB" id="A0A0F9XQU2"/>
<feature type="domain" description="FAD-binding PCMH-type" evidence="6">
    <location>
        <begin position="43"/>
        <end position="222"/>
    </location>
</feature>
<comment type="cofactor">
    <cofactor evidence="1">
        <name>FAD</name>
        <dbReference type="ChEBI" id="CHEBI:57692"/>
    </cofactor>
</comment>
<keyword evidence="5" id="KW-0560">Oxidoreductase</keyword>
<dbReference type="InterPro" id="IPR006094">
    <property type="entry name" value="Oxid_FAD_bind_N"/>
</dbReference>
<evidence type="ECO:0000256" key="3">
    <source>
        <dbReference type="ARBA" id="ARBA00022630"/>
    </source>
</evidence>
<dbReference type="Pfam" id="PF01565">
    <property type="entry name" value="FAD_binding_4"/>
    <property type="match status" value="1"/>
</dbReference>
<dbReference type="InterPro" id="IPR016166">
    <property type="entry name" value="FAD-bd_PCMH"/>
</dbReference>
<protein>
    <recommendedName>
        <fullName evidence="6">FAD-binding PCMH-type domain-containing protein</fullName>
    </recommendedName>
</protein>
<organism evidence="7 8">
    <name type="scientific">Trichoderma harzianum</name>
    <name type="common">Hypocrea lixii</name>
    <dbReference type="NCBI Taxonomy" id="5544"/>
    <lineage>
        <taxon>Eukaryota</taxon>
        <taxon>Fungi</taxon>
        <taxon>Dikarya</taxon>
        <taxon>Ascomycota</taxon>
        <taxon>Pezizomycotina</taxon>
        <taxon>Sordariomycetes</taxon>
        <taxon>Hypocreomycetidae</taxon>
        <taxon>Hypocreales</taxon>
        <taxon>Hypocreaceae</taxon>
        <taxon>Trichoderma</taxon>
    </lineage>
</organism>
<evidence type="ECO:0000256" key="4">
    <source>
        <dbReference type="ARBA" id="ARBA00022827"/>
    </source>
</evidence>
<dbReference type="PANTHER" id="PTHR42973">
    <property type="entry name" value="BINDING OXIDOREDUCTASE, PUTATIVE (AFU_ORTHOLOGUE AFUA_1G17690)-RELATED"/>
    <property type="match status" value="1"/>
</dbReference>
<dbReference type="Gene3D" id="3.40.462.20">
    <property type="match status" value="1"/>
</dbReference>
<dbReference type="InterPro" id="IPR016169">
    <property type="entry name" value="FAD-bd_PCMH_sub2"/>
</dbReference>
<proteinExistence type="inferred from homology"/>
<evidence type="ECO:0000313" key="7">
    <source>
        <dbReference type="EMBL" id="KKP06865.1"/>
    </source>
</evidence>
<dbReference type="Gene3D" id="3.30.465.10">
    <property type="match status" value="1"/>
</dbReference>
<dbReference type="GO" id="GO:0016491">
    <property type="term" value="F:oxidoreductase activity"/>
    <property type="evidence" value="ECO:0007669"/>
    <property type="project" value="UniProtKB-KW"/>
</dbReference>
<reference evidence="8" key="1">
    <citation type="journal article" date="2015" name="Genome Announc.">
        <title>Draft whole-genome sequence of the biocontrol agent Trichoderma harzianum T6776.</title>
        <authorList>
            <person name="Baroncelli R."/>
            <person name="Piaggeschi G."/>
            <person name="Fiorini L."/>
            <person name="Bertolini E."/>
            <person name="Zapparata A."/>
            <person name="Pe M.E."/>
            <person name="Sarrocco S."/>
            <person name="Vannacci G."/>
        </authorList>
    </citation>
    <scope>NUCLEOTIDE SEQUENCE [LARGE SCALE GENOMIC DNA]</scope>
    <source>
        <strain evidence="8">T6776</strain>
    </source>
</reference>
<dbReference type="OMA" id="KCNGHSY"/>
<dbReference type="EMBL" id="JOKZ01000017">
    <property type="protein sequence ID" value="KKP06865.1"/>
    <property type="molecule type" value="Genomic_DNA"/>
</dbReference>
<keyword evidence="3" id="KW-0285">Flavoprotein</keyword>
<dbReference type="PROSITE" id="PS51387">
    <property type="entry name" value="FAD_PCMH"/>
    <property type="match status" value="1"/>
</dbReference>
<accession>A0A0F9XQU2</accession>
<keyword evidence="4" id="KW-0274">FAD</keyword>
<sequence>MRASLYMLRSATRQLFKSSNIPVLEPGQPEYDRAIATSNRLFRFSRPDCVVQPETIAHVQAIVKEAASKRVNLTIKCNGHSYAGHSTAFKGVSLDLRRMKKVNLDIKSKIVTMDAGCQWGHVYQTLINGGHEGYIINGGRCPTVGVSGFILGGGLGPFTRSFGMGCDTLEEATVVTATGDVVTVKKTDDPTSKEGELFWALQGGGGGNFGVLVQMKLKVQELENAYGTVVAGRYQWFPKSNKEKTDNPPCDDQVSDGALSDEAISTMNDFYTTNWPKNITIDSTWICDLSQKSDGVRFIVAYDGSQNSYEKTIDKHIKHEELKTQLKRRVLPEPSTRFLYETLVNQWLEETEKAYPTNKTYELFSSFCFSERSKIEDITATIRSLMRKFRSQFRGEQVDFLVTWIHSGGKATERKPTDSAFFWREAVYHAYVTVEWTDKWMERDMRSFHAEVKKALRPLSLNGEAAFINFPDGDFPRQMYERAYFGDNSDKLRRVKETWDKTGFFKYDQGVRLPNAATEDLNKPDIEDKTDLLASNLWDSFKYTANKEWESYKTTNLKRDLEMLEEDGF</sequence>
<evidence type="ECO:0000256" key="1">
    <source>
        <dbReference type="ARBA" id="ARBA00001974"/>
    </source>
</evidence>
<comment type="caution">
    <text evidence="7">The sequence shown here is derived from an EMBL/GenBank/DDBJ whole genome shotgun (WGS) entry which is preliminary data.</text>
</comment>
<dbReference type="InterPro" id="IPR012951">
    <property type="entry name" value="BBE"/>
</dbReference>
<dbReference type="Pfam" id="PF08031">
    <property type="entry name" value="BBE"/>
    <property type="match status" value="1"/>
</dbReference>
<dbReference type="InterPro" id="IPR050416">
    <property type="entry name" value="FAD-linked_Oxidoreductase"/>
</dbReference>
<dbReference type="GO" id="GO:0071949">
    <property type="term" value="F:FAD binding"/>
    <property type="evidence" value="ECO:0007669"/>
    <property type="project" value="InterPro"/>
</dbReference>
<evidence type="ECO:0000259" key="6">
    <source>
        <dbReference type="PROSITE" id="PS51387"/>
    </source>
</evidence>
<dbReference type="Proteomes" id="UP000034112">
    <property type="component" value="Unassembled WGS sequence"/>
</dbReference>
<gene>
    <name evidence="7" type="ORF">THAR02_01062</name>
</gene>
<dbReference type="SUPFAM" id="SSF56176">
    <property type="entry name" value="FAD-binding/transporter-associated domain-like"/>
    <property type="match status" value="1"/>
</dbReference>
<evidence type="ECO:0000313" key="8">
    <source>
        <dbReference type="Proteomes" id="UP000034112"/>
    </source>
</evidence>
<name>A0A0F9XQU2_TRIHA</name>